<feature type="region of interest" description="Disordered" evidence="1">
    <location>
        <begin position="104"/>
        <end position="123"/>
    </location>
</feature>
<dbReference type="AlphaFoldDB" id="A0A6D2K0C8"/>
<protein>
    <submittedName>
        <fullName evidence="2">Uncharacterized protein</fullName>
    </submittedName>
</protein>
<reference evidence="2" key="1">
    <citation type="submission" date="2020-01" db="EMBL/GenBank/DDBJ databases">
        <authorList>
            <person name="Mishra B."/>
        </authorList>
    </citation>
    <scope>NUCLEOTIDE SEQUENCE [LARGE SCALE GENOMIC DNA]</scope>
</reference>
<sequence>MWKDHGRMSRQIFPGSCGYSSEAREPLPQNRRCSQAHSRTSEPNRIGSVEAVHEGRKTRRITWSAALAERSSSFCVIPDEREPSQAWAENVADVRDQVFPFPIPDSASAQVRSSKRVSNTRTRLHTTSYEVQNKLGQKYKLVECRESKACK</sequence>
<dbReference type="Proteomes" id="UP000467841">
    <property type="component" value="Unassembled WGS sequence"/>
</dbReference>
<comment type="caution">
    <text evidence="2">The sequence shown here is derived from an EMBL/GenBank/DDBJ whole genome shotgun (WGS) entry which is preliminary data.</text>
</comment>
<organism evidence="2 3">
    <name type="scientific">Microthlaspi erraticum</name>
    <dbReference type="NCBI Taxonomy" id="1685480"/>
    <lineage>
        <taxon>Eukaryota</taxon>
        <taxon>Viridiplantae</taxon>
        <taxon>Streptophyta</taxon>
        <taxon>Embryophyta</taxon>
        <taxon>Tracheophyta</taxon>
        <taxon>Spermatophyta</taxon>
        <taxon>Magnoliopsida</taxon>
        <taxon>eudicotyledons</taxon>
        <taxon>Gunneridae</taxon>
        <taxon>Pentapetalae</taxon>
        <taxon>rosids</taxon>
        <taxon>malvids</taxon>
        <taxon>Brassicales</taxon>
        <taxon>Brassicaceae</taxon>
        <taxon>Coluteocarpeae</taxon>
        <taxon>Microthlaspi</taxon>
    </lineage>
</organism>
<accession>A0A6D2K0C8</accession>
<evidence type="ECO:0000256" key="1">
    <source>
        <dbReference type="SAM" id="MobiDB-lite"/>
    </source>
</evidence>
<name>A0A6D2K0C8_9BRAS</name>
<evidence type="ECO:0000313" key="3">
    <source>
        <dbReference type="Proteomes" id="UP000467841"/>
    </source>
</evidence>
<dbReference type="EMBL" id="CACVBM020001336">
    <property type="protein sequence ID" value="CAA7046016.1"/>
    <property type="molecule type" value="Genomic_DNA"/>
</dbReference>
<feature type="region of interest" description="Disordered" evidence="1">
    <location>
        <begin position="1"/>
        <end position="54"/>
    </location>
</feature>
<feature type="compositionally biased region" description="Polar residues" evidence="1">
    <location>
        <begin position="31"/>
        <end position="43"/>
    </location>
</feature>
<evidence type="ECO:0000313" key="2">
    <source>
        <dbReference type="EMBL" id="CAA7046016.1"/>
    </source>
</evidence>
<keyword evidence="3" id="KW-1185">Reference proteome</keyword>
<feature type="compositionally biased region" description="Polar residues" evidence="1">
    <location>
        <begin position="107"/>
        <end position="123"/>
    </location>
</feature>
<proteinExistence type="predicted"/>
<gene>
    <name evidence="2" type="ORF">MERR_LOCUS33251</name>
</gene>